<evidence type="ECO:0000313" key="8">
    <source>
        <dbReference type="Proteomes" id="UP000035720"/>
    </source>
</evidence>
<evidence type="ECO:0000259" key="6">
    <source>
        <dbReference type="Pfam" id="PF26343"/>
    </source>
</evidence>
<evidence type="ECO:0000256" key="4">
    <source>
        <dbReference type="ARBA" id="ARBA00022842"/>
    </source>
</evidence>
<evidence type="ECO:0000313" key="7">
    <source>
        <dbReference type="EMBL" id="CCI51545.1"/>
    </source>
</evidence>
<dbReference type="GO" id="GO:0046872">
    <property type="term" value="F:metal ion binding"/>
    <property type="evidence" value="ECO:0007669"/>
    <property type="project" value="UniProtKB-KW"/>
</dbReference>
<comment type="caution">
    <text evidence="7">The sequence shown here is derived from an EMBL/GenBank/DDBJ whole genome shotgun (WGS) entry which is preliminary data.</text>
</comment>
<dbReference type="Proteomes" id="UP000035720">
    <property type="component" value="Unassembled WGS sequence"/>
</dbReference>
<dbReference type="AlphaFoldDB" id="A0A077M6X9"/>
<dbReference type="Pfam" id="PF26343">
    <property type="entry name" value="VapC50_C"/>
    <property type="match status" value="1"/>
</dbReference>
<keyword evidence="8" id="KW-1185">Reference proteome</keyword>
<name>A0A077M6X9_9MICO</name>
<dbReference type="InterPro" id="IPR058652">
    <property type="entry name" value="VapC50_C"/>
</dbReference>
<keyword evidence="3" id="KW-0378">Hydrolase</keyword>
<dbReference type="InterPro" id="IPR029060">
    <property type="entry name" value="PIN-like_dom_sf"/>
</dbReference>
<reference evidence="7 8" key="1">
    <citation type="journal article" date="2013" name="ISME J.">
        <title>A metabolic model for members of the genus Tetrasphaera involved in enhanced biological phosphorus removal.</title>
        <authorList>
            <person name="Kristiansen R."/>
            <person name="Nguyen H.T.T."/>
            <person name="Saunders A.M."/>
            <person name="Nielsen J.L."/>
            <person name="Wimmer R."/>
            <person name="Le V.Q."/>
            <person name="McIlroy S.J."/>
            <person name="Petrovski S."/>
            <person name="Seviour R.J."/>
            <person name="Calteau A."/>
            <person name="Nielsen K.L."/>
            <person name="Nielsen P.H."/>
        </authorList>
    </citation>
    <scope>NUCLEOTIDE SEQUENCE [LARGE SCALE GENOMIC DNA]</scope>
    <source>
        <strain evidence="7 8">Ben 74</strain>
    </source>
</reference>
<evidence type="ECO:0000256" key="1">
    <source>
        <dbReference type="ARBA" id="ARBA00022722"/>
    </source>
</evidence>
<dbReference type="RefSeq" id="WP_157038619.1">
    <property type="nucleotide sequence ID" value="NZ_HF571038.1"/>
</dbReference>
<dbReference type="STRING" id="1193518.BN13_1080018"/>
<dbReference type="GO" id="GO:0016787">
    <property type="term" value="F:hydrolase activity"/>
    <property type="evidence" value="ECO:0007669"/>
    <property type="project" value="UniProtKB-KW"/>
</dbReference>
<dbReference type="SUPFAM" id="SSF88723">
    <property type="entry name" value="PIN domain-like"/>
    <property type="match status" value="1"/>
</dbReference>
<dbReference type="CDD" id="cd09854">
    <property type="entry name" value="PIN_VapC-like"/>
    <property type="match status" value="1"/>
</dbReference>
<sequence length="191" mass="21115">MLDTCVLYSGMRRAFLLSMASRGIFRVVITEDVLFEIGYVEERKHLQRNVKAAEAKRRARHLVDSLRGAFPIEDDSRVQLIGQVGLPDPNDEHIVAAAIVGRAEVIVTENRMDFPQGVLPTGVRLSHPDEFVRDMASADFVRAAAALCEMSSRRQHPPQSASDIIDLMNIKGHLDGETANGLRAAVRARAT</sequence>
<evidence type="ECO:0000259" key="5">
    <source>
        <dbReference type="Pfam" id="PF13470"/>
    </source>
</evidence>
<dbReference type="Pfam" id="PF13470">
    <property type="entry name" value="PIN_3"/>
    <property type="match status" value="1"/>
</dbReference>
<evidence type="ECO:0000256" key="2">
    <source>
        <dbReference type="ARBA" id="ARBA00022723"/>
    </source>
</evidence>
<feature type="domain" description="PIN" evidence="5">
    <location>
        <begin position="1"/>
        <end position="111"/>
    </location>
</feature>
<accession>A0A077M6X9</accession>
<protein>
    <submittedName>
        <fullName evidence="7">Uncharacterized protein</fullName>
    </submittedName>
</protein>
<proteinExistence type="predicted"/>
<keyword evidence="1" id="KW-0540">Nuclease</keyword>
<organism evidence="7 8">
    <name type="scientific">Nostocoides jenkinsii Ben 74</name>
    <dbReference type="NCBI Taxonomy" id="1193518"/>
    <lineage>
        <taxon>Bacteria</taxon>
        <taxon>Bacillati</taxon>
        <taxon>Actinomycetota</taxon>
        <taxon>Actinomycetes</taxon>
        <taxon>Micrococcales</taxon>
        <taxon>Intrasporangiaceae</taxon>
        <taxon>Nostocoides</taxon>
    </lineage>
</organism>
<gene>
    <name evidence="7" type="ORF">BN13_1080018</name>
</gene>
<feature type="domain" description="VapC50 C-terminal" evidence="6">
    <location>
        <begin position="128"/>
        <end position="168"/>
    </location>
</feature>
<dbReference type="InterPro" id="IPR002716">
    <property type="entry name" value="PIN_dom"/>
</dbReference>
<dbReference type="EMBL" id="CAJC01000011">
    <property type="protein sequence ID" value="CCI51545.1"/>
    <property type="molecule type" value="Genomic_DNA"/>
</dbReference>
<dbReference type="OrthoDB" id="211933at2"/>
<keyword evidence="4" id="KW-0460">Magnesium</keyword>
<dbReference type="GO" id="GO:0004518">
    <property type="term" value="F:nuclease activity"/>
    <property type="evidence" value="ECO:0007669"/>
    <property type="project" value="UniProtKB-KW"/>
</dbReference>
<keyword evidence="2" id="KW-0479">Metal-binding</keyword>
<evidence type="ECO:0000256" key="3">
    <source>
        <dbReference type="ARBA" id="ARBA00022801"/>
    </source>
</evidence>